<dbReference type="Gene3D" id="1.20.120.1810">
    <property type="match status" value="1"/>
</dbReference>
<evidence type="ECO:0000313" key="9">
    <source>
        <dbReference type="EMBL" id="ODN69879.1"/>
    </source>
</evidence>
<organism evidence="9 10">
    <name type="scientific">Methylobrevis pamukkalensis</name>
    <dbReference type="NCBI Taxonomy" id="1439726"/>
    <lineage>
        <taxon>Bacteria</taxon>
        <taxon>Pseudomonadati</taxon>
        <taxon>Pseudomonadota</taxon>
        <taxon>Alphaproteobacteria</taxon>
        <taxon>Hyphomicrobiales</taxon>
        <taxon>Pleomorphomonadaceae</taxon>
        <taxon>Methylobrevis</taxon>
    </lineage>
</organism>
<dbReference type="NCBIfam" id="NF005693">
    <property type="entry name" value="PRK07500.1"/>
    <property type="match status" value="1"/>
</dbReference>
<dbReference type="NCBIfam" id="NF005143">
    <property type="entry name" value="PRK06596.1"/>
    <property type="match status" value="1"/>
</dbReference>
<reference evidence="9 10" key="1">
    <citation type="submission" date="2016-07" db="EMBL/GenBank/DDBJ databases">
        <title>Draft Genome Sequence of Methylobrevis pamukkalensis PK2.</title>
        <authorList>
            <person name="Vasilenko O.V."/>
            <person name="Doronina N.V."/>
            <person name="Shmareva M.N."/>
            <person name="Tarlachkov S.V."/>
            <person name="Mustakhimov I."/>
            <person name="Trotsenko Y.A."/>
        </authorList>
    </citation>
    <scope>NUCLEOTIDE SEQUENCE [LARGE SCALE GENOMIC DNA]</scope>
    <source>
        <strain evidence="9 10">PK2</strain>
    </source>
</reference>
<evidence type="ECO:0000259" key="8">
    <source>
        <dbReference type="PROSITE" id="PS00716"/>
    </source>
</evidence>
<proteinExistence type="inferred from homology"/>
<dbReference type="AlphaFoldDB" id="A0A1E3H0N8"/>
<evidence type="ECO:0000256" key="2">
    <source>
        <dbReference type="ARBA" id="ARBA00023015"/>
    </source>
</evidence>
<dbReference type="GO" id="GO:0006352">
    <property type="term" value="P:DNA-templated transcription initiation"/>
    <property type="evidence" value="ECO:0007669"/>
    <property type="project" value="InterPro"/>
</dbReference>
<dbReference type="InterPro" id="IPR050813">
    <property type="entry name" value="Sigma-70_Factor"/>
</dbReference>
<comment type="function">
    <text evidence="6">Sigma factors are initiation factors that promote the attachment of RNA polymerase to specific initiation sites and are then released.</text>
</comment>
<dbReference type="Pfam" id="PF04542">
    <property type="entry name" value="Sigma70_r2"/>
    <property type="match status" value="1"/>
</dbReference>
<keyword evidence="2 6" id="KW-0805">Transcription regulation</keyword>
<accession>A0A1E3H0N8</accession>
<dbReference type="InterPro" id="IPR013324">
    <property type="entry name" value="RNA_pol_sigma_r3/r4-like"/>
</dbReference>
<dbReference type="SUPFAM" id="SSF88659">
    <property type="entry name" value="Sigma3 and sigma4 domains of RNA polymerase sigma factors"/>
    <property type="match status" value="1"/>
</dbReference>
<evidence type="ECO:0000256" key="6">
    <source>
        <dbReference type="RuleBase" id="RU362124"/>
    </source>
</evidence>
<dbReference type="PROSITE" id="PS00716">
    <property type="entry name" value="SIGMA70_2"/>
    <property type="match status" value="1"/>
</dbReference>
<dbReference type="NCBIfam" id="TIGR02937">
    <property type="entry name" value="sigma70-ECF"/>
    <property type="match status" value="1"/>
</dbReference>
<keyword evidence="3 6" id="KW-0731">Sigma factor</keyword>
<sequence length="284" mass="31984">MARLDRENQSLIRAAMSAPYLERDNEQDLARRWRDERDEAALHMLTRSHMRMVVSMAGRFRAYGFAPADLIQEGHVGLLEAATRFDPDREVRFSTYAGWWIRAAMQDFVLRNWSIVRGGTSSAQKSLFFNLRAIRARIQRSDVGASDSEVYAEVAKAIGVSRADVVTMAHRLSGPDTSLNAPVSDEDGAAERMDLLVSDAPRPDELVETAIDGERWIVRLRAAMETLSERERRIVEVRRLAETAATLEEVGGMMGISKERVRQIEVRAMEKLRIAIVPEGGDAR</sequence>
<keyword evidence="10" id="KW-1185">Reference proteome</keyword>
<evidence type="ECO:0000256" key="3">
    <source>
        <dbReference type="ARBA" id="ARBA00023082"/>
    </source>
</evidence>
<dbReference type="GO" id="GO:0003677">
    <property type="term" value="F:DNA binding"/>
    <property type="evidence" value="ECO:0007669"/>
    <property type="project" value="UniProtKB-KW"/>
</dbReference>
<comment type="similarity">
    <text evidence="1 6">Belongs to the sigma-70 factor family.</text>
</comment>
<dbReference type="InterPro" id="IPR007630">
    <property type="entry name" value="RNA_pol_sigma70_r4"/>
</dbReference>
<dbReference type="InterPro" id="IPR014284">
    <property type="entry name" value="RNA_pol_sigma-70_dom"/>
</dbReference>
<dbReference type="EMBL" id="MCRJ01000070">
    <property type="protein sequence ID" value="ODN69879.1"/>
    <property type="molecule type" value="Genomic_DNA"/>
</dbReference>
<dbReference type="RefSeq" id="WP_069307314.1">
    <property type="nucleotide sequence ID" value="NZ_MCRJ01000070.1"/>
</dbReference>
<feature type="domain" description="RNA polymerase sigma-70" evidence="7">
    <location>
        <begin position="69"/>
        <end position="82"/>
    </location>
</feature>
<comment type="caution">
    <text evidence="9">The sequence shown here is derived from an EMBL/GenBank/DDBJ whole genome shotgun (WGS) entry which is preliminary data.</text>
</comment>
<dbReference type="Pfam" id="PF04545">
    <property type="entry name" value="Sigma70_r4"/>
    <property type="match status" value="1"/>
</dbReference>
<dbReference type="PANTHER" id="PTHR30376">
    <property type="entry name" value="SIGMA FACTOR RPOH HEAT SHOCK RELATED"/>
    <property type="match status" value="1"/>
</dbReference>
<keyword evidence="5 6" id="KW-0804">Transcription</keyword>
<dbReference type="Proteomes" id="UP000094622">
    <property type="component" value="Unassembled WGS sequence"/>
</dbReference>
<dbReference type="InterPro" id="IPR000943">
    <property type="entry name" value="RNA_pol_sigma70"/>
</dbReference>
<evidence type="ECO:0000259" key="7">
    <source>
        <dbReference type="PROSITE" id="PS00715"/>
    </source>
</evidence>
<dbReference type="PROSITE" id="PS00715">
    <property type="entry name" value="SIGMA70_1"/>
    <property type="match status" value="1"/>
</dbReference>
<gene>
    <name evidence="9" type="primary">rpoH_1</name>
    <name evidence="9" type="ORF">A6302_02814</name>
</gene>
<name>A0A1E3H0N8_9HYPH</name>
<evidence type="ECO:0000256" key="5">
    <source>
        <dbReference type="ARBA" id="ARBA00023163"/>
    </source>
</evidence>
<dbReference type="SUPFAM" id="SSF88946">
    <property type="entry name" value="Sigma2 domain of RNA polymerase sigma factors"/>
    <property type="match status" value="1"/>
</dbReference>
<dbReference type="PRINTS" id="PR00046">
    <property type="entry name" value="SIGMA70FCT"/>
</dbReference>
<dbReference type="OrthoDB" id="9809557at2"/>
<evidence type="ECO:0000256" key="1">
    <source>
        <dbReference type="ARBA" id="ARBA00007788"/>
    </source>
</evidence>
<dbReference type="Gene3D" id="1.20.140.160">
    <property type="match status" value="1"/>
</dbReference>
<dbReference type="InterPro" id="IPR007627">
    <property type="entry name" value="RNA_pol_sigma70_r2"/>
</dbReference>
<dbReference type="PATRIC" id="fig|1439726.3.peg.2968"/>
<feature type="domain" description="RNA polymerase sigma-70" evidence="8">
    <location>
        <begin position="246"/>
        <end position="272"/>
    </location>
</feature>
<keyword evidence="4 6" id="KW-0238">DNA-binding</keyword>
<dbReference type="PANTHER" id="PTHR30376:SF3">
    <property type="entry name" value="RNA POLYMERASE SIGMA FACTOR RPOH"/>
    <property type="match status" value="1"/>
</dbReference>
<dbReference type="GO" id="GO:0016987">
    <property type="term" value="F:sigma factor activity"/>
    <property type="evidence" value="ECO:0007669"/>
    <property type="project" value="UniProtKB-KW"/>
</dbReference>
<evidence type="ECO:0000313" key="10">
    <source>
        <dbReference type="Proteomes" id="UP000094622"/>
    </source>
</evidence>
<protein>
    <recommendedName>
        <fullName evidence="6">RNA polymerase sigma factor</fullName>
    </recommendedName>
</protein>
<dbReference type="InterPro" id="IPR013325">
    <property type="entry name" value="RNA_pol_sigma_r2"/>
</dbReference>
<evidence type="ECO:0000256" key="4">
    <source>
        <dbReference type="ARBA" id="ARBA00023125"/>
    </source>
</evidence>